<evidence type="ECO:0000256" key="2">
    <source>
        <dbReference type="ARBA" id="ARBA00022771"/>
    </source>
</evidence>
<dbReference type="InterPro" id="IPR000571">
    <property type="entry name" value="Znf_CCCH"/>
</dbReference>
<evidence type="ECO:0000313" key="7">
    <source>
        <dbReference type="EMBL" id="KAJ4429068.1"/>
    </source>
</evidence>
<keyword evidence="2 4" id="KW-0863">Zinc-finger</keyword>
<sequence length="1052" mass="119759">MTTQNPRLTNLSLKNWTPGAILEVLVMRKISHRPVTIVRGDYGPFVEVCILICFGRCNVRKSKFHIHTKQPISSPGNGIEAWLLEVYYDSFVGLAAGIPTRYSAKGNEMALANIKTLVVPHETDDMSIQRDDLEERKIKNKVISNDDASVGKPDERDRNIRPFARRKRRNALSAQVASDNQNLTSHSRRSKSKYTTSIPRELPSCSSSDNRYLGTLIEGDIASGMSDYDKKTSITHAEDITKYTDFPKTRKRKGHSKHVEGIKRLSVSKKMKRKTDKTISKKTGSNVSHFSENEAVNDDKQLSVRNTSPNICNGHNYLPRYESKVTDRANRPLVDNPRYQLEFDKDNIESSTIPGTCDPPLAVTRRHYKKSHKLEHKELSGKKRRLGKKRQHNDSRNNIKRCNRKMKMCKYDAEGSCSKKQKCLNMHSERPLKSYHTGRGCLAGDRCKFSHKAHNKNMQSLVDTRKEKASKQMKGGHKYIRTCLGKKKIPSRLQIKVSIPLQRLMQNTMFRKNLPSPNKYDLPVSEEEGSLTPMPSSPEYDSQNEYGNFAVIQPEDINDLRQYNNEKIHHVECMKVKNVENGEIEQETKGNKEITRSSAQPITAQVCYDRGRSENDNFFPLNLPNKQRELFLRSQQNQKETATSNILTYQEEIEFNRINDTEEKKIIEEKNSYSSDENASLVKVLKNFTNQTSSLSSHKELPHEEISESMNSILSGIKLQTKNITSVLKESSASKSQLVEHVDAKIQEPKVQARDPRLASRDRSRNNIRASAAMPSSSCCTQTERRSSKNRIETYNNRRKKISIYNTTPDDIEINGDGDRRGSVSRSITELREIMGLPFNPVPYHKPANEIDASLHSHPPIPYKLVPITIPRPNFCGLKVNKVDRRVLKDPRLRKLFHLSKNDLNNVGPLPPIWSTTLCITNKNREQKNGTTETRKRSIVTEHSISPAKKKHKPAIMPTTAINSNDELISSRVAEDLSCSKPAKMPEQFQLNLCQTPIHDTTELVSQVSNDIDERVMLPSINMDTQSQGLSNVKKRENMLHDQKSCTSLTGD</sequence>
<dbReference type="InterPro" id="IPR036855">
    <property type="entry name" value="Znf_CCCH_sf"/>
</dbReference>
<feature type="region of interest" description="Disordered" evidence="5">
    <location>
        <begin position="512"/>
        <end position="541"/>
    </location>
</feature>
<protein>
    <recommendedName>
        <fullName evidence="6">C3H1-type domain-containing protein</fullName>
    </recommendedName>
</protein>
<comment type="caution">
    <text evidence="7">The sequence shown here is derived from an EMBL/GenBank/DDBJ whole genome shotgun (WGS) entry which is preliminary data.</text>
</comment>
<evidence type="ECO:0000256" key="4">
    <source>
        <dbReference type="PROSITE-ProRule" id="PRU00723"/>
    </source>
</evidence>
<organism evidence="7 8">
    <name type="scientific">Periplaneta americana</name>
    <name type="common">American cockroach</name>
    <name type="synonym">Blatta americana</name>
    <dbReference type="NCBI Taxonomy" id="6978"/>
    <lineage>
        <taxon>Eukaryota</taxon>
        <taxon>Metazoa</taxon>
        <taxon>Ecdysozoa</taxon>
        <taxon>Arthropoda</taxon>
        <taxon>Hexapoda</taxon>
        <taxon>Insecta</taxon>
        <taxon>Pterygota</taxon>
        <taxon>Neoptera</taxon>
        <taxon>Polyneoptera</taxon>
        <taxon>Dictyoptera</taxon>
        <taxon>Blattodea</taxon>
        <taxon>Blattoidea</taxon>
        <taxon>Blattidae</taxon>
        <taxon>Blattinae</taxon>
        <taxon>Periplaneta</taxon>
    </lineage>
</organism>
<feature type="domain" description="C3H1-type" evidence="6">
    <location>
        <begin position="403"/>
        <end position="430"/>
    </location>
</feature>
<gene>
    <name evidence="7" type="ORF">ANN_26069</name>
</gene>
<keyword evidence="3 4" id="KW-0862">Zinc</keyword>
<evidence type="ECO:0000259" key="6">
    <source>
        <dbReference type="PROSITE" id="PS50103"/>
    </source>
</evidence>
<evidence type="ECO:0000256" key="1">
    <source>
        <dbReference type="ARBA" id="ARBA00022723"/>
    </source>
</evidence>
<keyword evidence="8" id="KW-1185">Reference proteome</keyword>
<proteinExistence type="predicted"/>
<feature type="region of interest" description="Disordered" evidence="5">
    <location>
        <begin position="368"/>
        <end position="399"/>
    </location>
</feature>
<evidence type="ECO:0000256" key="3">
    <source>
        <dbReference type="ARBA" id="ARBA00022833"/>
    </source>
</evidence>
<dbReference type="EMBL" id="JAJSOF020000036">
    <property type="protein sequence ID" value="KAJ4429068.1"/>
    <property type="molecule type" value="Genomic_DNA"/>
</dbReference>
<feature type="compositionally biased region" description="Polar residues" evidence="5">
    <location>
        <begin position="172"/>
        <end position="185"/>
    </location>
</feature>
<evidence type="ECO:0000313" key="8">
    <source>
        <dbReference type="Proteomes" id="UP001148838"/>
    </source>
</evidence>
<name>A0ABQ8S544_PERAM</name>
<feature type="zinc finger region" description="C3H1-type" evidence="4">
    <location>
        <begin position="403"/>
        <end position="430"/>
    </location>
</feature>
<reference evidence="7 8" key="1">
    <citation type="journal article" date="2022" name="Allergy">
        <title>Genome assembly and annotation of Periplaneta americana reveal a comprehensive cockroach allergen profile.</title>
        <authorList>
            <person name="Wang L."/>
            <person name="Xiong Q."/>
            <person name="Saelim N."/>
            <person name="Wang L."/>
            <person name="Nong W."/>
            <person name="Wan A.T."/>
            <person name="Shi M."/>
            <person name="Liu X."/>
            <person name="Cao Q."/>
            <person name="Hui J.H.L."/>
            <person name="Sookrung N."/>
            <person name="Leung T.F."/>
            <person name="Tungtrongchitr A."/>
            <person name="Tsui S.K.W."/>
        </authorList>
    </citation>
    <scope>NUCLEOTIDE SEQUENCE [LARGE SCALE GENOMIC DNA]</scope>
    <source>
        <strain evidence="7">PWHHKU_190912</strain>
    </source>
</reference>
<feature type="compositionally biased region" description="Basic and acidic residues" evidence="5">
    <location>
        <begin position="740"/>
        <end position="765"/>
    </location>
</feature>
<dbReference type="PROSITE" id="PS50103">
    <property type="entry name" value="ZF_C3H1"/>
    <property type="match status" value="1"/>
</dbReference>
<feature type="region of interest" description="Disordered" evidence="5">
    <location>
        <begin position="144"/>
        <end position="208"/>
    </location>
</feature>
<evidence type="ECO:0000256" key="5">
    <source>
        <dbReference type="SAM" id="MobiDB-lite"/>
    </source>
</evidence>
<dbReference type="Proteomes" id="UP001148838">
    <property type="component" value="Unassembled WGS sequence"/>
</dbReference>
<feature type="compositionally biased region" description="Polar residues" evidence="5">
    <location>
        <begin position="193"/>
        <end position="208"/>
    </location>
</feature>
<feature type="compositionally biased region" description="Basic residues" evidence="5">
    <location>
        <begin position="382"/>
        <end position="391"/>
    </location>
</feature>
<keyword evidence="1 4" id="KW-0479">Metal-binding</keyword>
<dbReference type="SUPFAM" id="SSF90229">
    <property type="entry name" value="CCCH zinc finger"/>
    <property type="match status" value="1"/>
</dbReference>
<accession>A0ABQ8S544</accession>
<feature type="region of interest" description="Disordered" evidence="5">
    <location>
        <begin position="740"/>
        <end position="789"/>
    </location>
</feature>